<evidence type="ECO:0000256" key="1">
    <source>
        <dbReference type="SAM" id="Phobius"/>
    </source>
</evidence>
<keyword evidence="1" id="KW-0472">Membrane</keyword>
<protein>
    <submittedName>
        <fullName evidence="2">Uncharacterized protein</fullName>
    </submittedName>
</protein>
<keyword evidence="1" id="KW-1133">Transmembrane helix</keyword>
<reference evidence="2 3" key="1">
    <citation type="submission" date="2019-10" db="EMBL/GenBank/DDBJ databases">
        <title>Description of Paenibacillus pedi sp. nov.</title>
        <authorList>
            <person name="Carlier A."/>
            <person name="Qi S."/>
        </authorList>
    </citation>
    <scope>NUCLEOTIDE SEQUENCE [LARGE SCALE GENOMIC DNA]</scope>
    <source>
        <strain evidence="2 3">LMG 31457</strain>
    </source>
</reference>
<keyword evidence="3" id="KW-1185">Reference proteome</keyword>
<sequence length="149" mass="16894">MWLIIVILLLIFFAPVLGISLTYGFGIILMLSIPILLVLCGVALLILWPINKYFNNPDNELKYQAWLILYLLKAMRREDEKMALLQLKSPMLSFNTLMNTAHLKTALHICRSHRCRSRPCLKACVRMILGASLTGDVSETFLGSSKKRG</sequence>
<feature type="transmembrane region" description="Helical" evidence="1">
    <location>
        <begin position="28"/>
        <end position="48"/>
    </location>
</feature>
<evidence type="ECO:0000313" key="2">
    <source>
        <dbReference type="EMBL" id="NOU98504.1"/>
    </source>
</evidence>
<keyword evidence="1" id="KW-0812">Transmembrane</keyword>
<accession>A0ABX1ZHH7</accession>
<dbReference type="Proteomes" id="UP000618579">
    <property type="component" value="Unassembled WGS sequence"/>
</dbReference>
<gene>
    <name evidence="2" type="ORF">GC097_00490</name>
</gene>
<name>A0ABX1ZHH7_9BACL</name>
<dbReference type="EMBL" id="WHNZ01000007">
    <property type="protein sequence ID" value="NOU98504.1"/>
    <property type="molecule type" value="Genomic_DNA"/>
</dbReference>
<proteinExistence type="predicted"/>
<evidence type="ECO:0000313" key="3">
    <source>
        <dbReference type="Proteomes" id="UP000618579"/>
    </source>
</evidence>
<organism evidence="2 3">
    <name type="scientific">Paenibacillus planticolens</name>
    <dbReference type="NCBI Taxonomy" id="2654976"/>
    <lineage>
        <taxon>Bacteria</taxon>
        <taxon>Bacillati</taxon>
        <taxon>Bacillota</taxon>
        <taxon>Bacilli</taxon>
        <taxon>Bacillales</taxon>
        <taxon>Paenibacillaceae</taxon>
        <taxon>Paenibacillus</taxon>
    </lineage>
</organism>
<comment type="caution">
    <text evidence="2">The sequence shown here is derived from an EMBL/GenBank/DDBJ whole genome shotgun (WGS) entry which is preliminary data.</text>
</comment>
<dbReference type="RefSeq" id="WP_171681400.1">
    <property type="nucleotide sequence ID" value="NZ_WHNZ01000007.1"/>
</dbReference>